<organism evidence="3 4">
    <name type="scientific">Algoriphagus aquimarinus</name>
    <dbReference type="NCBI Taxonomy" id="237018"/>
    <lineage>
        <taxon>Bacteria</taxon>
        <taxon>Pseudomonadati</taxon>
        <taxon>Bacteroidota</taxon>
        <taxon>Cytophagia</taxon>
        <taxon>Cytophagales</taxon>
        <taxon>Cyclobacteriaceae</taxon>
        <taxon>Algoriphagus</taxon>
    </lineage>
</organism>
<evidence type="ECO:0000256" key="1">
    <source>
        <dbReference type="SAM" id="MobiDB-lite"/>
    </source>
</evidence>
<reference evidence="3 4" key="1">
    <citation type="submission" date="2016-10" db="EMBL/GenBank/DDBJ databases">
        <authorList>
            <person name="de Groot N.N."/>
        </authorList>
    </citation>
    <scope>NUCLEOTIDE SEQUENCE [LARGE SCALE GENOMIC DNA]</scope>
    <source>
        <strain evidence="3 4">DSM 23399</strain>
    </source>
</reference>
<dbReference type="AlphaFoldDB" id="A0A1I1C9G9"/>
<proteinExistence type="predicted"/>
<keyword evidence="4" id="KW-1185">Reference proteome</keyword>
<evidence type="ECO:0000313" key="4">
    <source>
        <dbReference type="Proteomes" id="UP000198790"/>
    </source>
</evidence>
<dbReference type="EMBL" id="FOKK01000022">
    <property type="protein sequence ID" value="SFB57400.1"/>
    <property type="molecule type" value="Genomic_DNA"/>
</dbReference>
<feature type="region of interest" description="Disordered" evidence="1">
    <location>
        <begin position="93"/>
        <end position="122"/>
    </location>
</feature>
<name>A0A1I1C9G9_9BACT</name>
<keyword evidence="2" id="KW-0472">Membrane</keyword>
<keyword evidence="2" id="KW-0812">Transmembrane</keyword>
<accession>A0A1I1C9G9</accession>
<dbReference type="STRING" id="237018.SAMN04489723_12232"/>
<dbReference type="Proteomes" id="UP000198790">
    <property type="component" value="Unassembled WGS sequence"/>
</dbReference>
<dbReference type="RefSeq" id="WP_092900987.1">
    <property type="nucleotide sequence ID" value="NZ_FOKK01000022.1"/>
</dbReference>
<sequence>MKKLHQILQIALLVYFGAFLIFFIAFDTLGGIFGMDEITSDSMVTIILIGFILFLAAWGSSYTAYSSLASTIKKMEIDANSLKAKIYDFEHPRIPTNQTAKPTIPTDTDQSNLPPRQNITDK</sequence>
<keyword evidence="2" id="KW-1133">Transmembrane helix</keyword>
<feature type="transmembrane region" description="Helical" evidence="2">
    <location>
        <begin position="7"/>
        <end position="26"/>
    </location>
</feature>
<evidence type="ECO:0000256" key="2">
    <source>
        <dbReference type="SAM" id="Phobius"/>
    </source>
</evidence>
<feature type="transmembrane region" description="Helical" evidence="2">
    <location>
        <begin position="46"/>
        <end position="65"/>
    </location>
</feature>
<evidence type="ECO:0000313" key="3">
    <source>
        <dbReference type="EMBL" id="SFB57400.1"/>
    </source>
</evidence>
<protein>
    <submittedName>
        <fullName evidence="3">Uncharacterized protein</fullName>
    </submittedName>
</protein>
<gene>
    <name evidence="3" type="ORF">SAMN04489723_12232</name>
</gene>
<dbReference type="OrthoDB" id="839535at2"/>
<feature type="compositionally biased region" description="Polar residues" evidence="1">
    <location>
        <begin position="95"/>
        <end position="122"/>
    </location>
</feature>